<keyword evidence="3" id="KW-1185">Reference proteome</keyword>
<dbReference type="Proteomes" id="UP000245683">
    <property type="component" value="Unassembled WGS sequence"/>
</dbReference>
<dbReference type="OrthoDB" id="1093249at2"/>
<dbReference type="NCBIfam" id="TIGR01764">
    <property type="entry name" value="excise"/>
    <property type="match status" value="1"/>
</dbReference>
<dbReference type="AlphaFoldDB" id="A0A317JXQ1"/>
<dbReference type="EMBL" id="QGSV01000335">
    <property type="protein sequence ID" value="PWU44302.1"/>
    <property type="molecule type" value="Genomic_DNA"/>
</dbReference>
<accession>A0A317JXQ1</accession>
<dbReference type="Pfam" id="PF12728">
    <property type="entry name" value="HTH_17"/>
    <property type="match status" value="1"/>
</dbReference>
<evidence type="ECO:0000313" key="3">
    <source>
        <dbReference type="Proteomes" id="UP000245683"/>
    </source>
</evidence>
<sequence>MSTEELLTMDDAARLLRVSRWTVFRLMKERQVTSLLVGQRCRRITASSVQAYIARQVEEAA</sequence>
<protein>
    <submittedName>
        <fullName evidence="2">Excisionase</fullName>
    </submittedName>
</protein>
<dbReference type="InterPro" id="IPR041657">
    <property type="entry name" value="HTH_17"/>
</dbReference>
<dbReference type="RefSeq" id="WP_109947327.1">
    <property type="nucleotide sequence ID" value="NZ_QGSV01000335.1"/>
</dbReference>
<dbReference type="InterPro" id="IPR010093">
    <property type="entry name" value="SinI_DNA-bd"/>
</dbReference>
<comment type="caution">
    <text evidence="2">The sequence shown here is derived from an EMBL/GenBank/DDBJ whole genome shotgun (WGS) entry which is preliminary data.</text>
</comment>
<dbReference type="GO" id="GO:0003677">
    <property type="term" value="F:DNA binding"/>
    <property type="evidence" value="ECO:0007669"/>
    <property type="project" value="InterPro"/>
</dbReference>
<gene>
    <name evidence="2" type="ORF">DLJ46_26725</name>
</gene>
<evidence type="ECO:0000313" key="2">
    <source>
        <dbReference type="EMBL" id="PWU44302.1"/>
    </source>
</evidence>
<evidence type="ECO:0000259" key="1">
    <source>
        <dbReference type="Pfam" id="PF12728"/>
    </source>
</evidence>
<name>A0A317JXQ1_9ACTN</name>
<proteinExistence type="predicted"/>
<organism evidence="2 3">
    <name type="scientific">Micromonospora globispora</name>
    <dbReference type="NCBI Taxonomy" id="1450148"/>
    <lineage>
        <taxon>Bacteria</taxon>
        <taxon>Bacillati</taxon>
        <taxon>Actinomycetota</taxon>
        <taxon>Actinomycetes</taxon>
        <taxon>Micromonosporales</taxon>
        <taxon>Micromonosporaceae</taxon>
        <taxon>Micromonospora</taxon>
    </lineage>
</organism>
<reference evidence="3" key="1">
    <citation type="submission" date="2018-05" db="EMBL/GenBank/DDBJ databases">
        <title>Micromonospora globispora sp. nov. and Micromonospora rugosa sp. nov., isolated from marine sediment.</title>
        <authorList>
            <person name="Carro L."/>
            <person name="Aysel V."/>
            <person name="Cetin D."/>
            <person name="Igual J.M."/>
            <person name="Klenk H.-P."/>
            <person name="Trujillo M.E."/>
            <person name="Sahin N."/>
        </authorList>
    </citation>
    <scope>NUCLEOTIDE SEQUENCE [LARGE SCALE GENOMIC DNA]</scope>
    <source>
        <strain evidence="3">S2904</strain>
    </source>
</reference>
<feature type="domain" description="Helix-turn-helix" evidence="1">
    <location>
        <begin position="6"/>
        <end position="56"/>
    </location>
</feature>